<evidence type="ECO:0000313" key="8">
    <source>
        <dbReference type="EMBL" id="KLV06601.1"/>
    </source>
</evidence>
<dbReference type="GO" id="GO:0009421">
    <property type="term" value="C:bacterial-type flagellum filament cap"/>
    <property type="evidence" value="ECO:0007669"/>
    <property type="project" value="InterPro"/>
</dbReference>
<dbReference type="AlphaFoldDB" id="A0A0J1H4A9"/>
<dbReference type="GO" id="GO:0071973">
    <property type="term" value="P:bacterial-type flagellum-dependent cell motility"/>
    <property type="evidence" value="ECO:0007669"/>
    <property type="project" value="TreeGrafter"/>
</dbReference>
<dbReference type="InterPro" id="IPR010809">
    <property type="entry name" value="FliD_C"/>
</dbReference>
<feature type="domain" description="Flagellar hook-associated protein 2 N-terminal" evidence="6">
    <location>
        <begin position="8"/>
        <end position="104"/>
    </location>
</feature>
<dbReference type="EMBL" id="LDOT01000009">
    <property type="protein sequence ID" value="KLV06601.1"/>
    <property type="molecule type" value="Genomic_DNA"/>
</dbReference>
<dbReference type="InterPro" id="IPR003481">
    <property type="entry name" value="FliD_N"/>
</dbReference>
<dbReference type="Pfam" id="PF02465">
    <property type="entry name" value="FliD_N"/>
    <property type="match status" value="1"/>
</dbReference>
<dbReference type="InterPro" id="IPR040026">
    <property type="entry name" value="FliD"/>
</dbReference>
<feature type="domain" description="Flagellar hook-associated protein 2 C-terminal" evidence="7">
    <location>
        <begin position="312"/>
        <end position="527"/>
    </location>
</feature>
<comment type="subcellular location">
    <subcellularLocation>
        <location evidence="5">Secreted</location>
    </subcellularLocation>
    <subcellularLocation>
        <location evidence="5">Bacterial flagellum</location>
    </subcellularLocation>
</comment>
<dbReference type="GO" id="GO:0005576">
    <property type="term" value="C:extracellular region"/>
    <property type="evidence" value="ECO:0007669"/>
    <property type="project" value="UniProtKB-SubCell"/>
</dbReference>
<dbReference type="GO" id="GO:0007155">
    <property type="term" value="P:cell adhesion"/>
    <property type="evidence" value="ECO:0007669"/>
    <property type="project" value="InterPro"/>
</dbReference>
<dbReference type="RefSeq" id="WP_047878393.1">
    <property type="nucleotide sequence ID" value="NZ_LDOT01000009.1"/>
</dbReference>
<comment type="function">
    <text evidence="5">Required for morphogenesis and for the elongation of the flagellar filament by facilitating polymerization of the flagellin monomers at the tip of growing filament. Forms a capping structure, which prevents flagellin subunits (transported through the central channel of the flagellum) from leaking out without polymerization at the distal end.</text>
</comment>
<dbReference type="Pfam" id="PF07195">
    <property type="entry name" value="FliD_C"/>
    <property type="match status" value="1"/>
</dbReference>
<evidence type="ECO:0000256" key="1">
    <source>
        <dbReference type="ARBA" id="ARBA00009764"/>
    </source>
</evidence>
<evidence type="ECO:0000256" key="3">
    <source>
        <dbReference type="ARBA" id="ARBA00023054"/>
    </source>
</evidence>
<protein>
    <recommendedName>
        <fullName evidence="5">Flagellar hook-associated protein 2</fullName>
        <shortName evidence="5">HAP2</shortName>
    </recommendedName>
    <alternativeName>
        <fullName evidence="5">Flagellar cap protein</fullName>
    </alternativeName>
</protein>
<dbReference type="PATRIC" id="fig|1195763.3.peg.1750"/>
<keyword evidence="8" id="KW-0969">Cilium</keyword>
<organism evidence="8 9">
    <name type="scientific">Photobacterium aquae</name>
    <dbReference type="NCBI Taxonomy" id="1195763"/>
    <lineage>
        <taxon>Bacteria</taxon>
        <taxon>Pseudomonadati</taxon>
        <taxon>Pseudomonadota</taxon>
        <taxon>Gammaproteobacteria</taxon>
        <taxon>Vibrionales</taxon>
        <taxon>Vibrionaceae</taxon>
        <taxon>Photobacterium</taxon>
    </lineage>
</organism>
<reference evidence="8 9" key="1">
    <citation type="submission" date="2015-05" db="EMBL/GenBank/DDBJ databases">
        <title>Photobacterium galathea sp. nov.</title>
        <authorList>
            <person name="Machado H."/>
            <person name="Gram L."/>
        </authorList>
    </citation>
    <scope>NUCLEOTIDE SEQUENCE [LARGE SCALE GENOMIC DNA]</scope>
    <source>
        <strain evidence="8 9">CGMCC 1.12159</strain>
    </source>
</reference>
<evidence type="ECO:0000256" key="4">
    <source>
        <dbReference type="ARBA" id="ARBA00023143"/>
    </source>
</evidence>
<comment type="caution">
    <text evidence="8">The sequence shown here is derived from an EMBL/GenBank/DDBJ whole genome shotgun (WGS) entry which is preliminary data.</text>
</comment>
<dbReference type="PANTHER" id="PTHR30288">
    <property type="entry name" value="FLAGELLAR CAP/ASSEMBLY PROTEIN FLID"/>
    <property type="match status" value="1"/>
</dbReference>
<comment type="similarity">
    <text evidence="1 5">Belongs to the FliD family.</text>
</comment>
<proteinExistence type="inferred from homology"/>
<comment type="subunit">
    <text evidence="2 5">Homopentamer.</text>
</comment>
<dbReference type="GO" id="GO:0009424">
    <property type="term" value="C:bacterial-type flagellum hook"/>
    <property type="evidence" value="ECO:0007669"/>
    <property type="project" value="UniProtKB-UniRule"/>
</dbReference>
<dbReference type="STRING" id="1195763.ABT56_08210"/>
<evidence type="ECO:0000256" key="5">
    <source>
        <dbReference type="RuleBase" id="RU362066"/>
    </source>
</evidence>
<evidence type="ECO:0000256" key="2">
    <source>
        <dbReference type="ARBA" id="ARBA00011255"/>
    </source>
</evidence>
<keyword evidence="4 5" id="KW-0975">Bacterial flagellum</keyword>
<evidence type="ECO:0000259" key="6">
    <source>
        <dbReference type="Pfam" id="PF02465"/>
    </source>
</evidence>
<keyword evidence="9" id="KW-1185">Reference proteome</keyword>
<keyword evidence="5" id="KW-0964">Secreted</keyword>
<feature type="coiled-coil region" evidence="5">
    <location>
        <begin position="31"/>
        <end position="65"/>
    </location>
</feature>
<keyword evidence="8" id="KW-0282">Flagellum</keyword>
<dbReference type="PANTHER" id="PTHR30288:SF0">
    <property type="entry name" value="FLAGELLAR HOOK-ASSOCIATED PROTEIN 2"/>
    <property type="match status" value="1"/>
</dbReference>
<evidence type="ECO:0000313" key="9">
    <source>
        <dbReference type="Proteomes" id="UP000036097"/>
    </source>
</evidence>
<dbReference type="OrthoDB" id="9810816at2"/>
<accession>A0A0J1H4A9</accession>
<keyword evidence="8" id="KW-0966">Cell projection</keyword>
<evidence type="ECO:0000259" key="7">
    <source>
        <dbReference type="Pfam" id="PF07195"/>
    </source>
</evidence>
<name>A0A0J1H4A9_9GAMM</name>
<sequence length="537" mass="58560">MFMTGIGSGLDFNAMIEVIVAAERAPKDNQLNRQEAMNEAEMDALKEIQNTINSFRDTVEDLNSATELNKLKSELSNSDVLGASVGAGAMAGEYNFNVTQLAQAGRDKLLTVEKDSLLSQGVIKYTTPKGEVTLDIAAEKQKLSQAQADKKDAYINDKLTDIANKNNIETDPAKNPNWKDEAKAKLAEDKDAQEAFDKGVAEFDKKIDRLNNHGMSIEEVQIALNNHENADGAKVSLVQTDGKVTMVLNAKDTGTANANQMLSVTGMTAVKLDDTGNVVMPPPTITDMGTSLQAAKDAKVVLGETDADGKPINGAIELTSATNKMENVLDGLTLTLKEPGKVTVKVARDEAGVKDTVKKFVDSYNKVMETVNTYTKSSEEQAAALSGDAGVRSMVSRLREVISAEYSASSLETLSQLGITTTVSGTLEIDQTKMDKALEDNFNEIANLFMGDPLDDSKPGMMTNMLTVLDDYHKNGGLFDVRQDRLDADNKRIIEEREQLDLRMEAKTVSLRDYYAKMDSQIAQMNQTQNMMISMLM</sequence>
<gene>
    <name evidence="8" type="ORF">ABT56_08210</name>
</gene>
<dbReference type="Proteomes" id="UP000036097">
    <property type="component" value="Unassembled WGS sequence"/>
</dbReference>
<keyword evidence="3 5" id="KW-0175">Coiled coil</keyword>